<name>A0A1A8XVR6_9PROT</name>
<dbReference type="EMBL" id="FLQX01000146">
    <property type="protein sequence ID" value="SBT09109.1"/>
    <property type="molecule type" value="Genomic_DNA"/>
</dbReference>
<sequence>MVAEVVVDRSIQRGSVDQALHLSPPQVVVVGVMFQHAARRHHARQDRVSHAETGERVLKSCLLTRHQVVSTAGCCRYEEIARATVEARMLHLETEQTAEAVDGALDVGSLLGKTLEHAALDRATTAHHQKIGVATRREGIVEDQPEAVCEGCLEVVADRDDAGRTRAGGQDTRAGQLVLAAAETQLDPQRQGLIEQRAVEAAAPRAALHEIADRRRTAQGVAAVPGIEADTVGAGRHNEIGRDSRTAQNFEHVALARPVLEALKITLEAMADLALRFMQHNLPAAPRKRDRGSQTGGSGAHDLDWRELLVHCGNRSGGFVLGHSGVVFVR</sequence>
<dbReference type="Proteomes" id="UP000199169">
    <property type="component" value="Unassembled WGS sequence"/>
</dbReference>
<dbReference type="AlphaFoldDB" id="A0A1A8XVR6"/>
<accession>A0A1A8XVR6</accession>
<evidence type="ECO:0000313" key="2">
    <source>
        <dbReference type="Proteomes" id="UP000199169"/>
    </source>
</evidence>
<evidence type="ECO:0000313" key="1">
    <source>
        <dbReference type="EMBL" id="SBT09109.1"/>
    </source>
</evidence>
<reference evidence="1 2" key="1">
    <citation type="submission" date="2016-06" db="EMBL/GenBank/DDBJ databases">
        <authorList>
            <person name="Kjaerup R.B."/>
            <person name="Dalgaard T.S."/>
            <person name="Juul-Madsen H.R."/>
        </authorList>
    </citation>
    <scope>NUCLEOTIDE SEQUENCE [LARGE SCALE GENOMIC DNA]</scope>
    <source>
        <strain evidence="1">3</strain>
    </source>
</reference>
<keyword evidence="2" id="KW-1185">Reference proteome</keyword>
<proteinExistence type="predicted"/>
<organism evidence="1 2">
    <name type="scientific">Candidatus Accumulibacter aalborgensis</name>
    <dbReference type="NCBI Taxonomy" id="1860102"/>
    <lineage>
        <taxon>Bacteria</taxon>
        <taxon>Pseudomonadati</taxon>
        <taxon>Pseudomonadota</taxon>
        <taxon>Betaproteobacteria</taxon>
        <taxon>Candidatus Accumulibacter</taxon>
    </lineage>
</organism>
<protein>
    <submittedName>
        <fullName evidence="1">Uncharacterized protein</fullName>
    </submittedName>
</protein>
<gene>
    <name evidence="1" type="ORF">ACCAA_670037</name>
</gene>